<keyword evidence="7" id="KW-0732">Signal</keyword>
<keyword evidence="9 20" id="KW-0418">Kinase</keyword>
<proteinExistence type="predicted"/>
<dbReference type="FunFam" id="3.30.200.20:FF:000039">
    <property type="entry name" value="receptor-like protein kinase FERONIA"/>
    <property type="match status" value="1"/>
</dbReference>
<accession>A0A061ENY9</accession>
<dbReference type="CDD" id="cd14066">
    <property type="entry name" value="STKc_IRAK"/>
    <property type="match status" value="1"/>
</dbReference>
<dbReference type="OMA" id="TMGPDPK"/>
<evidence type="ECO:0000256" key="9">
    <source>
        <dbReference type="ARBA" id="ARBA00022777"/>
    </source>
</evidence>
<evidence type="ECO:0000256" key="3">
    <source>
        <dbReference type="ARBA" id="ARBA00022475"/>
    </source>
</evidence>
<dbReference type="PANTHER" id="PTHR34590:SF5">
    <property type="entry name" value="OS04G0586500 PROTEIN"/>
    <property type="match status" value="1"/>
</dbReference>
<feature type="binding site" evidence="17">
    <location>
        <position position="584"/>
    </location>
    <ligand>
        <name>ATP</name>
        <dbReference type="ChEBI" id="CHEBI:30616"/>
    </ligand>
</feature>
<dbReference type="FunFam" id="2.60.120.430:FF:000007">
    <property type="entry name" value="FERONIA receptor-like kinase"/>
    <property type="match status" value="1"/>
</dbReference>
<keyword evidence="14" id="KW-0278">Fertilization</keyword>
<gene>
    <name evidence="20" type="ORF">TCM_021367</name>
</gene>
<evidence type="ECO:0000256" key="13">
    <source>
        <dbReference type="ARBA" id="ARBA00023180"/>
    </source>
</evidence>
<dbReference type="SMART" id="SM00220">
    <property type="entry name" value="S_TKc"/>
    <property type="match status" value="1"/>
</dbReference>
<dbReference type="Pfam" id="PF07714">
    <property type="entry name" value="PK_Tyr_Ser-Thr"/>
    <property type="match status" value="1"/>
</dbReference>
<dbReference type="InterPro" id="IPR000719">
    <property type="entry name" value="Prot_kinase_dom"/>
</dbReference>
<feature type="domain" description="Protein kinase" evidence="19">
    <location>
        <begin position="556"/>
        <end position="828"/>
    </location>
</feature>
<evidence type="ECO:0000256" key="11">
    <source>
        <dbReference type="ARBA" id="ARBA00022989"/>
    </source>
</evidence>
<dbReference type="InterPro" id="IPR045272">
    <property type="entry name" value="ANXUR1/2-like"/>
</dbReference>
<evidence type="ECO:0000256" key="15">
    <source>
        <dbReference type="ARBA" id="ARBA00047899"/>
    </source>
</evidence>
<evidence type="ECO:0000256" key="6">
    <source>
        <dbReference type="ARBA" id="ARBA00022692"/>
    </source>
</evidence>
<feature type="transmembrane region" description="Helical" evidence="18">
    <location>
        <begin position="35"/>
        <end position="55"/>
    </location>
</feature>
<name>A0A061ENY9_THECC</name>
<keyword evidence="21" id="KW-1185">Reference proteome</keyword>
<dbReference type="EC" id="2.7.11.1" evidence="2"/>
<dbReference type="Gene3D" id="3.30.200.20">
    <property type="entry name" value="Phosphorylase Kinase, domain 1"/>
    <property type="match status" value="1"/>
</dbReference>
<dbReference type="InParanoid" id="A0A061ENY9"/>
<dbReference type="AlphaFoldDB" id="A0A061ENY9"/>
<dbReference type="InterPro" id="IPR024788">
    <property type="entry name" value="Malectin-like_Carb-bd_dom"/>
</dbReference>
<evidence type="ECO:0000256" key="4">
    <source>
        <dbReference type="ARBA" id="ARBA00022527"/>
    </source>
</evidence>
<evidence type="ECO:0000256" key="18">
    <source>
        <dbReference type="SAM" id="Phobius"/>
    </source>
</evidence>
<dbReference type="InterPro" id="IPR011009">
    <property type="entry name" value="Kinase-like_dom_sf"/>
</dbReference>
<dbReference type="FunFam" id="1.10.510.10:FF:000058">
    <property type="entry name" value="Receptor-like protein kinase FERONIA"/>
    <property type="match status" value="1"/>
</dbReference>
<dbReference type="PROSITE" id="PS00107">
    <property type="entry name" value="PROTEIN_KINASE_ATP"/>
    <property type="match status" value="1"/>
</dbReference>
<comment type="subcellular location">
    <subcellularLocation>
        <location evidence="1">Cell membrane</location>
        <topology evidence="1">Single-pass type I membrane protein</topology>
    </subcellularLocation>
</comment>
<dbReference type="SUPFAM" id="SSF56112">
    <property type="entry name" value="Protein kinase-like (PK-like)"/>
    <property type="match status" value="1"/>
</dbReference>
<dbReference type="Gramene" id="EOY06725">
    <property type="protein sequence ID" value="EOY06725"/>
    <property type="gene ID" value="TCM_021367"/>
</dbReference>
<protein>
    <recommendedName>
        <fullName evidence="2">non-specific serine/threonine protein kinase</fullName>
        <ecNumber evidence="2">2.7.11.1</ecNumber>
    </recommendedName>
</protein>
<dbReference type="GO" id="GO:0005886">
    <property type="term" value="C:plasma membrane"/>
    <property type="evidence" value="ECO:0000318"/>
    <property type="project" value="GO_Central"/>
</dbReference>
<reference evidence="20 21" key="1">
    <citation type="journal article" date="2013" name="Genome Biol.">
        <title>The genome sequence of the most widely cultivated cacao type and its use to identify candidate genes regulating pod color.</title>
        <authorList>
            <person name="Motamayor J.C."/>
            <person name="Mockaitis K."/>
            <person name="Schmutz J."/>
            <person name="Haiminen N."/>
            <person name="Iii D.L."/>
            <person name="Cornejo O."/>
            <person name="Findley S.D."/>
            <person name="Zheng P."/>
            <person name="Utro F."/>
            <person name="Royaert S."/>
            <person name="Saski C."/>
            <person name="Jenkins J."/>
            <person name="Podicheti R."/>
            <person name="Zhao M."/>
            <person name="Scheffler B.E."/>
            <person name="Stack J.C."/>
            <person name="Feltus F.A."/>
            <person name="Mustiga G.M."/>
            <person name="Amores F."/>
            <person name="Phillips W."/>
            <person name="Marelli J.P."/>
            <person name="May G.D."/>
            <person name="Shapiro H."/>
            <person name="Ma J."/>
            <person name="Bustamante C.D."/>
            <person name="Schnell R.J."/>
            <person name="Main D."/>
            <person name="Gilbert D."/>
            <person name="Parida L."/>
            <person name="Kuhn D.N."/>
        </authorList>
    </citation>
    <scope>NUCLEOTIDE SEQUENCE [LARGE SCALE GENOMIC DNA]</scope>
    <source>
        <strain evidence="21">cv. Matina 1-6</strain>
    </source>
</reference>
<sequence length="886" mass="97723">MFFFLLYIPLPVSSHFLLFLSNITKGFFVREMKSACQIIVFVLFFPFTMNSILVLSGSSESNFPYILSCGASGDETDADGRKWSPDTKFLASSDNSETVTALYQDPSLPSTVPYMNARIFTSTTSYKFSVSQKTRLWLRLYFYPSTYNNLDPSKGCFSVVANGFTLLKNFSASITAKALTQAYIAREFSLTPVESGDLNVTITPSTEQSGSYAFINGIEVIPMPDIFQQPAALVGYSDQSVDVQSSSLQTMYRLNVGGQSIAPNNDSGLARIWYDDSPYLFGAAIGVSSKAGKNVRIQYSKDVTEDIAPLNVYSTARTMGPDPKVNQNYNLTWVFQIDANFTYIVRLHFCEYQLTKINQRVFDIFVNNQTAQSGADVIGWAGSRGIPVYKDYAAYVTDQTGDDEIWVALHPTVSMKPEYYDAILNGLEVFKVNDTNANLAGPNPDPSEMLVEAEAAEKTFSSSGSKFGSLVGGVAGGLAGCALAVAIVIFVHIKKNNVGGIHAKSGNWLPLYSHSNTTSKSTISGKSNASSHLSSLAAGLCRHFSLWEIKHGTKNFNESKVIGVGGFGKVYKGTIDGGTEVAIKRSNPSSEQGVHEFQTEIEMLSKLRHRHLVSLIGFCEEDGEMILVYDYMANGTLREHLYKSNKPPLSWKQRLEICIGAARGLHYLHTGARYTIIHRDVKTTNILLDENWVAKVSDFGLSKTGPNLNEGHVSTMVKGSFGYLDPEYFRRQQLTEKSDVYSFGVVLFEVLGARPALNANLPKEQVSLADWALHCQRKGTLHEIIDPHLKGKINPECLKKFAETAEKCLSDHGIDRPSMGDVLWNLEFSLQLEENPGRVVVAENKANDAYATHTALLGIEEEIANEEVDDLNQNAVFSELVNPEAR</sequence>
<keyword evidence="6 18" id="KW-0812">Transmembrane</keyword>
<dbReference type="PANTHER" id="PTHR34590">
    <property type="entry name" value="OS03G0124300 PROTEIN-RELATED"/>
    <property type="match status" value="1"/>
</dbReference>
<dbReference type="GO" id="GO:0004674">
    <property type="term" value="F:protein serine/threonine kinase activity"/>
    <property type="evidence" value="ECO:0007669"/>
    <property type="project" value="UniProtKB-KW"/>
</dbReference>
<dbReference type="InterPro" id="IPR017441">
    <property type="entry name" value="Protein_kinase_ATP_BS"/>
</dbReference>
<keyword evidence="11 18" id="KW-1133">Transmembrane helix</keyword>
<evidence type="ECO:0000256" key="10">
    <source>
        <dbReference type="ARBA" id="ARBA00022840"/>
    </source>
</evidence>
<evidence type="ECO:0000256" key="8">
    <source>
        <dbReference type="ARBA" id="ARBA00022741"/>
    </source>
</evidence>
<keyword evidence="13" id="KW-0325">Glycoprotein</keyword>
<dbReference type="eggNOG" id="KOG1187">
    <property type="taxonomic scope" value="Eukaryota"/>
</dbReference>
<dbReference type="HOGENOM" id="CLU_000288_42_5_1"/>
<evidence type="ECO:0000256" key="12">
    <source>
        <dbReference type="ARBA" id="ARBA00023136"/>
    </source>
</evidence>
<evidence type="ECO:0000313" key="20">
    <source>
        <dbReference type="EMBL" id="EOY06725.1"/>
    </source>
</evidence>
<evidence type="ECO:0000256" key="5">
    <source>
        <dbReference type="ARBA" id="ARBA00022679"/>
    </source>
</evidence>
<evidence type="ECO:0000313" key="21">
    <source>
        <dbReference type="Proteomes" id="UP000026915"/>
    </source>
</evidence>
<keyword evidence="12 18" id="KW-0472">Membrane</keyword>
<organism evidence="20 21">
    <name type="scientific">Theobroma cacao</name>
    <name type="common">Cacao</name>
    <name type="synonym">Cocoa</name>
    <dbReference type="NCBI Taxonomy" id="3641"/>
    <lineage>
        <taxon>Eukaryota</taxon>
        <taxon>Viridiplantae</taxon>
        <taxon>Streptophyta</taxon>
        <taxon>Embryophyta</taxon>
        <taxon>Tracheophyta</taxon>
        <taxon>Spermatophyta</taxon>
        <taxon>Magnoliopsida</taxon>
        <taxon>eudicotyledons</taxon>
        <taxon>Gunneridae</taxon>
        <taxon>Pentapetalae</taxon>
        <taxon>rosids</taxon>
        <taxon>malvids</taxon>
        <taxon>Malvales</taxon>
        <taxon>Malvaceae</taxon>
        <taxon>Byttnerioideae</taxon>
        <taxon>Theobroma</taxon>
    </lineage>
</organism>
<dbReference type="Gene3D" id="2.60.120.430">
    <property type="entry name" value="Galactose-binding lectin"/>
    <property type="match status" value="2"/>
</dbReference>
<dbReference type="EMBL" id="CM001882">
    <property type="protein sequence ID" value="EOY06725.1"/>
    <property type="molecule type" value="Genomic_DNA"/>
</dbReference>
<keyword evidence="3" id="KW-1003">Cell membrane</keyword>
<dbReference type="Pfam" id="PF12819">
    <property type="entry name" value="Malectin_like"/>
    <property type="match status" value="1"/>
</dbReference>
<evidence type="ECO:0000256" key="1">
    <source>
        <dbReference type="ARBA" id="ARBA00004251"/>
    </source>
</evidence>
<dbReference type="Proteomes" id="UP000026915">
    <property type="component" value="Chromosome 4"/>
</dbReference>
<feature type="transmembrane region" description="Helical" evidence="18">
    <location>
        <begin position="6"/>
        <end position="23"/>
    </location>
</feature>
<comment type="catalytic activity">
    <reaction evidence="15">
        <text>L-threonyl-[protein] + ATP = O-phospho-L-threonyl-[protein] + ADP + H(+)</text>
        <dbReference type="Rhea" id="RHEA:46608"/>
        <dbReference type="Rhea" id="RHEA-COMP:11060"/>
        <dbReference type="Rhea" id="RHEA-COMP:11605"/>
        <dbReference type="ChEBI" id="CHEBI:15378"/>
        <dbReference type="ChEBI" id="CHEBI:30013"/>
        <dbReference type="ChEBI" id="CHEBI:30616"/>
        <dbReference type="ChEBI" id="CHEBI:61977"/>
        <dbReference type="ChEBI" id="CHEBI:456216"/>
        <dbReference type="EC" id="2.7.11.1"/>
    </reaction>
</comment>
<keyword evidence="4" id="KW-0723">Serine/threonine-protein kinase</keyword>
<dbReference type="FunFam" id="2.60.120.430:FF:000003">
    <property type="entry name" value="FERONIA receptor-like kinase"/>
    <property type="match status" value="1"/>
</dbReference>
<dbReference type="PROSITE" id="PS50011">
    <property type="entry name" value="PROTEIN_KINASE_DOM"/>
    <property type="match status" value="1"/>
</dbReference>
<dbReference type="GO" id="GO:0004672">
    <property type="term" value="F:protein kinase activity"/>
    <property type="evidence" value="ECO:0000318"/>
    <property type="project" value="GO_Central"/>
</dbReference>
<keyword evidence="8 17" id="KW-0547">Nucleotide-binding</keyword>
<evidence type="ECO:0000256" key="7">
    <source>
        <dbReference type="ARBA" id="ARBA00022729"/>
    </source>
</evidence>
<evidence type="ECO:0000256" key="14">
    <source>
        <dbReference type="ARBA" id="ARBA00023279"/>
    </source>
</evidence>
<dbReference type="GO" id="GO:0004714">
    <property type="term" value="F:transmembrane receptor protein tyrosine kinase activity"/>
    <property type="evidence" value="ECO:0007669"/>
    <property type="project" value="InterPro"/>
</dbReference>
<comment type="catalytic activity">
    <reaction evidence="16">
        <text>L-seryl-[protein] + ATP = O-phospho-L-seryl-[protein] + ADP + H(+)</text>
        <dbReference type="Rhea" id="RHEA:17989"/>
        <dbReference type="Rhea" id="RHEA-COMP:9863"/>
        <dbReference type="Rhea" id="RHEA-COMP:11604"/>
        <dbReference type="ChEBI" id="CHEBI:15378"/>
        <dbReference type="ChEBI" id="CHEBI:29999"/>
        <dbReference type="ChEBI" id="CHEBI:30616"/>
        <dbReference type="ChEBI" id="CHEBI:83421"/>
        <dbReference type="ChEBI" id="CHEBI:456216"/>
        <dbReference type="EC" id="2.7.11.1"/>
    </reaction>
</comment>
<keyword evidence="10 17" id="KW-0067">ATP-binding</keyword>
<evidence type="ECO:0000256" key="16">
    <source>
        <dbReference type="ARBA" id="ARBA00048679"/>
    </source>
</evidence>
<keyword evidence="5" id="KW-0808">Transferase</keyword>
<dbReference type="PROSITE" id="PS00108">
    <property type="entry name" value="PROTEIN_KINASE_ST"/>
    <property type="match status" value="1"/>
</dbReference>
<evidence type="ECO:0000259" key="19">
    <source>
        <dbReference type="PROSITE" id="PS50011"/>
    </source>
</evidence>
<dbReference type="Gene3D" id="1.10.510.10">
    <property type="entry name" value="Transferase(Phosphotransferase) domain 1"/>
    <property type="match status" value="1"/>
</dbReference>
<evidence type="ECO:0000256" key="17">
    <source>
        <dbReference type="PROSITE-ProRule" id="PRU10141"/>
    </source>
</evidence>
<dbReference type="InterPro" id="IPR008271">
    <property type="entry name" value="Ser/Thr_kinase_AS"/>
</dbReference>
<dbReference type="GO" id="GO:0005524">
    <property type="term" value="F:ATP binding"/>
    <property type="evidence" value="ECO:0007669"/>
    <property type="project" value="UniProtKB-UniRule"/>
</dbReference>
<dbReference type="InterPro" id="IPR001245">
    <property type="entry name" value="Ser-Thr/Tyr_kinase_cat_dom"/>
</dbReference>
<evidence type="ECO:0000256" key="2">
    <source>
        <dbReference type="ARBA" id="ARBA00012513"/>
    </source>
</evidence>